<proteinExistence type="predicted"/>
<feature type="domain" description="CAAX prenyl protease 2/Lysostaphin resistance protein A-like" evidence="2">
    <location>
        <begin position="140"/>
        <end position="232"/>
    </location>
</feature>
<keyword evidence="3" id="KW-0378">Hydrolase</keyword>
<evidence type="ECO:0000313" key="3">
    <source>
        <dbReference type="EMBL" id="PTK59474.1"/>
    </source>
</evidence>
<feature type="transmembrane region" description="Helical" evidence="1">
    <location>
        <begin position="171"/>
        <end position="190"/>
    </location>
</feature>
<sequence length="243" mass="27729">MERKKYRFKDIVWKDFSLLAILIASMIVFSLLGIVIGFLYIDNLSEKIALKISVIAQLLAYLVTACSFYFLHMNDFKYHLRKNINFVKNHYLFLIIVTVTMMVCSTIYNTIMQYLPDGIGFSETQNELELMGLFDKPAFLPVTFLLIVIGAPLVEEICFRHLLIGELGKKFNFIAMGIVSTILFSLMHVVGAESPFEIGSYLILAIAMVYVYLKSGRKLIASVSLHMLNNLISFIFTIITLYT</sequence>
<organism evidence="3 4">
    <name type="scientific">Staphylococcus nepalensis</name>
    <dbReference type="NCBI Taxonomy" id="214473"/>
    <lineage>
        <taxon>Bacteria</taxon>
        <taxon>Bacillati</taxon>
        <taxon>Bacillota</taxon>
        <taxon>Bacilli</taxon>
        <taxon>Bacillales</taxon>
        <taxon>Staphylococcaceae</taxon>
        <taxon>Staphylococcus</taxon>
    </lineage>
</organism>
<dbReference type="GO" id="GO:0004175">
    <property type="term" value="F:endopeptidase activity"/>
    <property type="evidence" value="ECO:0007669"/>
    <property type="project" value="UniProtKB-ARBA"/>
</dbReference>
<feature type="transmembrane region" description="Helical" evidence="1">
    <location>
        <begin position="91"/>
        <end position="111"/>
    </location>
</feature>
<feature type="transmembrane region" description="Helical" evidence="1">
    <location>
        <begin position="52"/>
        <end position="71"/>
    </location>
</feature>
<name>A0A2T4SBD0_9STAP</name>
<keyword evidence="1" id="KW-0812">Transmembrane</keyword>
<dbReference type="PANTHER" id="PTHR36435">
    <property type="entry name" value="SLR1288 PROTEIN"/>
    <property type="match status" value="1"/>
</dbReference>
<evidence type="ECO:0000256" key="1">
    <source>
        <dbReference type="SAM" id="Phobius"/>
    </source>
</evidence>
<keyword evidence="3" id="KW-0482">Metalloprotease</keyword>
<evidence type="ECO:0000313" key="4">
    <source>
        <dbReference type="Proteomes" id="UP000240400"/>
    </source>
</evidence>
<dbReference type="RefSeq" id="WP_107644137.1">
    <property type="nucleotide sequence ID" value="NZ_CARIOE010000008.1"/>
</dbReference>
<feature type="transmembrane region" description="Helical" evidence="1">
    <location>
        <begin position="220"/>
        <end position="242"/>
    </location>
</feature>
<dbReference type="GO" id="GO:0006508">
    <property type="term" value="P:proteolysis"/>
    <property type="evidence" value="ECO:0007669"/>
    <property type="project" value="UniProtKB-KW"/>
</dbReference>
<dbReference type="GO" id="GO:0080120">
    <property type="term" value="P:CAAX-box protein maturation"/>
    <property type="evidence" value="ECO:0007669"/>
    <property type="project" value="UniProtKB-ARBA"/>
</dbReference>
<dbReference type="EMBL" id="PZHR01000021">
    <property type="protein sequence ID" value="PTK59474.1"/>
    <property type="molecule type" value="Genomic_DNA"/>
</dbReference>
<comment type="caution">
    <text evidence="3">The sequence shown here is derived from an EMBL/GenBank/DDBJ whole genome shotgun (WGS) entry which is preliminary data.</text>
</comment>
<dbReference type="PANTHER" id="PTHR36435:SF1">
    <property type="entry name" value="CAAX AMINO TERMINAL PROTEASE FAMILY PROTEIN"/>
    <property type="match status" value="1"/>
</dbReference>
<dbReference type="Pfam" id="PF02517">
    <property type="entry name" value="Rce1-like"/>
    <property type="match status" value="1"/>
</dbReference>
<feature type="transmembrane region" description="Helical" evidence="1">
    <location>
        <begin position="138"/>
        <end position="159"/>
    </location>
</feature>
<gene>
    <name evidence="3" type="ORF">BUZ61_05615</name>
</gene>
<keyword evidence="3" id="KW-0645">Protease</keyword>
<dbReference type="InterPro" id="IPR003675">
    <property type="entry name" value="Rce1/LyrA-like_dom"/>
</dbReference>
<evidence type="ECO:0000259" key="2">
    <source>
        <dbReference type="Pfam" id="PF02517"/>
    </source>
</evidence>
<keyword evidence="1" id="KW-1133">Transmembrane helix</keyword>
<dbReference type="GO" id="GO:0008237">
    <property type="term" value="F:metallopeptidase activity"/>
    <property type="evidence" value="ECO:0007669"/>
    <property type="project" value="UniProtKB-KW"/>
</dbReference>
<dbReference type="OrthoDB" id="2411709at2"/>
<protein>
    <submittedName>
        <fullName evidence="3">CPBP family intramembrane metalloprotease</fullName>
    </submittedName>
</protein>
<reference evidence="3 4" key="1">
    <citation type="journal article" date="2016" name="Front. Microbiol.">
        <title>Comprehensive Phylogenetic Analysis of Bovine Non-aureus Staphylococci Species Based on Whole-Genome Sequencing.</title>
        <authorList>
            <person name="Naushad S."/>
            <person name="Barkema H.W."/>
            <person name="Luby C."/>
            <person name="Condas L.A."/>
            <person name="Nobrega D.B."/>
            <person name="Carson D.A."/>
            <person name="De Buck J."/>
        </authorList>
    </citation>
    <scope>NUCLEOTIDE SEQUENCE [LARGE SCALE GENOMIC DNA]</scope>
    <source>
        <strain evidence="3 4">SNUC 4337</strain>
    </source>
</reference>
<feature type="transmembrane region" description="Helical" evidence="1">
    <location>
        <begin position="16"/>
        <end position="40"/>
    </location>
</feature>
<dbReference type="AlphaFoldDB" id="A0A2T4SBD0"/>
<dbReference type="Proteomes" id="UP000240400">
    <property type="component" value="Unassembled WGS sequence"/>
</dbReference>
<accession>A0A2T4SBD0</accession>
<feature type="transmembrane region" description="Helical" evidence="1">
    <location>
        <begin position="196"/>
        <end position="213"/>
    </location>
</feature>
<keyword evidence="1" id="KW-0472">Membrane</keyword>
<dbReference type="InterPro" id="IPR052710">
    <property type="entry name" value="CAAX_protease"/>
</dbReference>